<dbReference type="GO" id="GO:0005230">
    <property type="term" value="F:extracellular ligand-gated monoatomic ion channel activity"/>
    <property type="evidence" value="ECO:0007669"/>
    <property type="project" value="InterPro"/>
</dbReference>
<dbReference type="Gene3D" id="1.20.58.390">
    <property type="entry name" value="Neurotransmitter-gated ion-channel transmembrane domain"/>
    <property type="match status" value="1"/>
</dbReference>
<dbReference type="InterPro" id="IPR006201">
    <property type="entry name" value="Neur_channel"/>
</dbReference>
<dbReference type="Pfam" id="PF02931">
    <property type="entry name" value="Neur_chan_LBD"/>
    <property type="match status" value="1"/>
</dbReference>
<sequence>MTPYKRFQRPGVKEGFSTMDDPLYINVSLDMSSLASIDDLNSEYSLVLTMDLEWYDERLHFDCSDEDIPVVLSMEPGQHSRIWTPKLGVPGVKEPGSAEFNSQTVIAFKLGTNGYIFIRSRLQLKLFCQLYFENYPFDSQKCSVKLEVRGLPDENVWLRWRELDAFRNAERFHMSGFYLIGYELLNDSVQVLDLFEDDRVSRVIVTLHMQREWHHFILDVFLPSGLFVMMSWLSFWLEISAAPARVTLGVTTMLTLVTNSMSTREKLPKVKYIHSLDIWITFCTFIVFASLIEFAIVSYLYRSDKN</sequence>
<keyword evidence="8" id="KW-0406">Ion transport</keyword>
<dbReference type="GO" id="GO:0004888">
    <property type="term" value="F:transmembrane signaling receptor activity"/>
    <property type="evidence" value="ECO:0007669"/>
    <property type="project" value="InterPro"/>
</dbReference>
<reference evidence="14" key="1">
    <citation type="submission" date="2020-11" db="EMBL/GenBank/DDBJ databases">
        <authorList>
            <person name="Tran Van P."/>
        </authorList>
    </citation>
    <scope>NUCLEOTIDE SEQUENCE</scope>
</reference>
<evidence type="ECO:0000313" key="14">
    <source>
        <dbReference type="EMBL" id="CAD7661036.1"/>
    </source>
</evidence>
<dbReference type="AlphaFoldDB" id="A0A7R9MJ28"/>
<dbReference type="PROSITE" id="PS00236">
    <property type="entry name" value="NEUROTR_ION_CHANNEL"/>
    <property type="match status" value="1"/>
</dbReference>
<dbReference type="InterPro" id="IPR006029">
    <property type="entry name" value="Neurotrans-gated_channel_TM"/>
</dbReference>
<keyword evidence="15" id="KW-1185">Reference proteome</keyword>
<evidence type="ECO:0000256" key="4">
    <source>
        <dbReference type="ARBA" id="ARBA00022475"/>
    </source>
</evidence>
<evidence type="ECO:0000256" key="10">
    <source>
        <dbReference type="ARBA" id="ARBA00023303"/>
    </source>
</evidence>
<keyword evidence="5 11" id="KW-0812">Transmembrane</keyword>
<comment type="subcellular location">
    <subcellularLocation>
        <location evidence="2">Cell membrane</location>
    </subcellularLocation>
    <subcellularLocation>
        <location evidence="1">Membrane</location>
        <topology evidence="1">Multi-pass membrane protein</topology>
    </subcellularLocation>
</comment>
<dbReference type="InterPro" id="IPR038050">
    <property type="entry name" value="Neuro_actylchol_rec"/>
</dbReference>
<evidence type="ECO:0000313" key="15">
    <source>
        <dbReference type="Proteomes" id="UP000728032"/>
    </source>
</evidence>
<proteinExistence type="predicted"/>
<feature type="domain" description="Neurotransmitter-gated ion-channel transmembrane" evidence="13">
    <location>
        <begin position="221"/>
        <end position="304"/>
    </location>
</feature>
<evidence type="ECO:0000256" key="8">
    <source>
        <dbReference type="ARBA" id="ARBA00023065"/>
    </source>
</evidence>
<dbReference type="EMBL" id="CAJPVJ010022203">
    <property type="protein sequence ID" value="CAG2178172.1"/>
    <property type="molecule type" value="Genomic_DNA"/>
</dbReference>
<evidence type="ECO:0000256" key="9">
    <source>
        <dbReference type="ARBA" id="ARBA00023136"/>
    </source>
</evidence>
<keyword evidence="6" id="KW-0732">Signal</keyword>
<evidence type="ECO:0000256" key="1">
    <source>
        <dbReference type="ARBA" id="ARBA00004141"/>
    </source>
</evidence>
<evidence type="ECO:0000256" key="3">
    <source>
        <dbReference type="ARBA" id="ARBA00022448"/>
    </source>
</evidence>
<evidence type="ECO:0000256" key="11">
    <source>
        <dbReference type="SAM" id="Phobius"/>
    </source>
</evidence>
<dbReference type="InterPro" id="IPR006028">
    <property type="entry name" value="GABAA/Glycine_rcpt"/>
</dbReference>
<dbReference type="EMBL" id="OC937028">
    <property type="protein sequence ID" value="CAD7661036.1"/>
    <property type="molecule type" value="Genomic_DNA"/>
</dbReference>
<dbReference type="PRINTS" id="PR00253">
    <property type="entry name" value="GABAARECEPTR"/>
</dbReference>
<dbReference type="Gene3D" id="2.70.170.10">
    <property type="entry name" value="Neurotransmitter-gated ion-channel ligand-binding domain"/>
    <property type="match status" value="1"/>
</dbReference>
<dbReference type="CDD" id="cd19049">
    <property type="entry name" value="LGIC_TM_anion"/>
    <property type="match status" value="1"/>
</dbReference>
<dbReference type="SUPFAM" id="SSF90112">
    <property type="entry name" value="Neurotransmitter-gated ion-channel transmembrane pore"/>
    <property type="match status" value="1"/>
</dbReference>
<keyword evidence="3" id="KW-0813">Transport</keyword>
<feature type="non-terminal residue" evidence="14">
    <location>
        <position position="1"/>
    </location>
</feature>
<evidence type="ECO:0000256" key="2">
    <source>
        <dbReference type="ARBA" id="ARBA00004236"/>
    </source>
</evidence>
<dbReference type="SUPFAM" id="SSF63712">
    <property type="entry name" value="Nicotinic receptor ligand binding domain-like"/>
    <property type="match status" value="1"/>
</dbReference>
<protein>
    <submittedName>
        <fullName evidence="14">Uncharacterized protein</fullName>
    </submittedName>
</protein>
<dbReference type="InterPro" id="IPR006202">
    <property type="entry name" value="Neur_chan_lig-bd"/>
</dbReference>
<gene>
    <name evidence="14" type="ORF">ONB1V03_LOCUS17598</name>
</gene>
<dbReference type="GO" id="GO:0005254">
    <property type="term" value="F:chloride channel activity"/>
    <property type="evidence" value="ECO:0007669"/>
    <property type="project" value="UniProtKB-ARBA"/>
</dbReference>
<feature type="transmembrane region" description="Helical" evidence="11">
    <location>
        <begin position="216"/>
        <end position="233"/>
    </location>
</feature>
<dbReference type="OrthoDB" id="3176171at2759"/>
<keyword evidence="4" id="KW-1003">Cell membrane</keyword>
<dbReference type="InterPro" id="IPR018000">
    <property type="entry name" value="Neurotransmitter_ion_chnl_CS"/>
</dbReference>
<evidence type="ECO:0000259" key="13">
    <source>
        <dbReference type="Pfam" id="PF02932"/>
    </source>
</evidence>
<keyword evidence="10" id="KW-0407">Ion channel</keyword>
<dbReference type="Proteomes" id="UP000728032">
    <property type="component" value="Unassembled WGS sequence"/>
</dbReference>
<feature type="domain" description="Neurotransmitter-gated ion-channel ligand-binding" evidence="12">
    <location>
        <begin position="2"/>
        <end position="212"/>
    </location>
</feature>
<dbReference type="InterPro" id="IPR036719">
    <property type="entry name" value="Neuro-gated_channel_TM_sf"/>
</dbReference>
<dbReference type="GO" id="GO:0099095">
    <property type="term" value="F:ligand-gated monoatomic anion channel activity"/>
    <property type="evidence" value="ECO:0007669"/>
    <property type="project" value="UniProtKB-ARBA"/>
</dbReference>
<keyword evidence="9 11" id="KW-0472">Membrane</keyword>
<dbReference type="PANTHER" id="PTHR18945">
    <property type="entry name" value="NEUROTRANSMITTER GATED ION CHANNEL"/>
    <property type="match status" value="1"/>
</dbReference>
<feature type="transmembrane region" description="Helical" evidence="11">
    <location>
        <begin position="278"/>
        <end position="301"/>
    </location>
</feature>
<dbReference type="InterPro" id="IPR036734">
    <property type="entry name" value="Neur_chan_lig-bd_sf"/>
</dbReference>
<evidence type="ECO:0000256" key="5">
    <source>
        <dbReference type="ARBA" id="ARBA00022692"/>
    </source>
</evidence>
<evidence type="ECO:0000256" key="6">
    <source>
        <dbReference type="ARBA" id="ARBA00022729"/>
    </source>
</evidence>
<organism evidence="14">
    <name type="scientific">Oppiella nova</name>
    <dbReference type="NCBI Taxonomy" id="334625"/>
    <lineage>
        <taxon>Eukaryota</taxon>
        <taxon>Metazoa</taxon>
        <taxon>Ecdysozoa</taxon>
        <taxon>Arthropoda</taxon>
        <taxon>Chelicerata</taxon>
        <taxon>Arachnida</taxon>
        <taxon>Acari</taxon>
        <taxon>Acariformes</taxon>
        <taxon>Sarcoptiformes</taxon>
        <taxon>Oribatida</taxon>
        <taxon>Brachypylina</taxon>
        <taxon>Oppioidea</taxon>
        <taxon>Oppiidae</taxon>
        <taxon>Oppiella</taxon>
    </lineage>
</organism>
<accession>A0A7R9MJ28</accession>
<dbReference type="GO" id="GO:0005886">
    <property type="term" value="C:plasma membrane"/>
    <property type="evidence" value="ECO:0007669"/>
    <property type="project" value="UniProtKB-SubCell"/>
</dbReference>
<dbReference type="Pfam" id="PF02932">
    <property type="entry name" value="Neur_chan_memb"/>
    <property type="match status" value="1"/>
</dbReference>
<evidence type="ECO:0000256" key="7">
    <source>
        <dbReference type="ARBA" id="ARBA00022989"/>
    </source>
</evidence>
<keyword evidence="7 11" id="KW-1133">Transmembrane helix</keyword>
<name>A0A7R9MJ28_9ACAR</name>
<evidence type="ECO:0000259" key="12">
    <source>
        <dbReference type="Pfam" id="PF02931"/>
    </source>
</evidence>